<evidence type="ECO:0000259" key="1">
    <source>
        <dbReference type="Pfam" id="PF07734"/>
    </source>
</evidence>
<comment type="caution">
    <text evidence="2">The sequence shown here is derived from an EMBL/GenBank/DDBJ whole genome shotgun (WGS) entry which is preliminary data.</text>
</comment>
<name>A0ABD1B292_CARAN</name>
<proteinExistence type="predicted"/>
<dbReference type="EMBL" id="JBANAX010000352">
    <property type="protein sequence ID" value="KAL1213092.1"/>
    <property type="molecule type" value="Genomic_DNA"/>
</dbReference>
<reference evidence="2 3" key="1">
    <citation type="submission" date="2024-04" db="EMBL/GenBank/DDBJ databases">
        <title>Genome assembly C_amara_ONT_v2.</title>
        <authorList>
            <person name="Yant L."/>
            <person name="Moore C."/>
            <person name="Slenker M."/>
        </authorList>
    </citation>
    <scope>NUCLEOTIDE SEQUENCE [LARGE SCALE GENOMIC DNA]</scope>
    <source>
        <tissue evidence="2">Leaf</tissue>
    </source>
</reference>
<dbReference type="InterPro" id="IPR006527">
    <property type="entry name" value="F-box-assoc_dom_typ1"/>
</dbReference>
<sequence>MEVWVTNKVTDEVISWSKYFNVTRPDLPILDPCFFTPMHIPTFFIHKTNSIVLWCDKVVGEGYACTSFYEIGQSEINKQVETGQPFRGEGERNPCVCSFVYVPSLVPLPE</sequence>
<evidence type="ECO:0000313" key="3">
    <source>
        <dbReference type="Proteomes" id="UP001558713"/>
    </source>
</evidence>
<dbReference type="Proteomes" id="UP001558713">
    <property type="component" value="Unassembled WGS sequence"/>
</dbReference>
<dbReference type="Pfam" id="PF07734">
    <property type="entry name" value="FBA_1"/>
    <property type="match status" value="1"/>
</dbReference>
<gene>
    <name evidence="2" type="ORF">V5N11_002608</name>
</gene>
<organism evidence="2 3">
    <name type="scientific">Cardamine amara subsp. amara</name>
    <dbReference type="NCBI Taxonomy" id="228776"/>
    <lineage>
        <taxon>Eukaryota</taxon>
        <taxon>Viridiplantae</taxon>
        <taxon>Streptophyta</taxon>
        <taxon>Embryophyta</taxon>
        <taxon>Tracheophyta</taxon>
        <taxon>Spermatophyta</taxon>
        <taxon>Magnoliopsida</taxon>
        <taxon>eudicotyledons</taxon>
        <taxon>Gunneridae</taxon>
        <taxon>Pentapetalae</taxon>
        <taxon>rosids</taxon>
        <taxon>malvids</taxon>
        <taxon>Brassicales</taxon>
        <taxon>Brassicaceae</taxon>
        <taxon>Cardamineae</taxon>
        <taxon>Cardamine</taxon>
    </lineage>
</organism>
<feature type="domain" description="F-box associated beta-propeller type 1" evidence="1">
    <location>
        <begin position="1"/>
        <end position="107"/>
    </location>
</feature>
<keyword evidence="3" id="KW-1185">Reference proteome</keyword>
<dbReference type="AlphaFoldDB" id="A0ABD1B292"/>
<accession>A0ABD1B292</accession>
<protein>
    <submittedName>
        <fullName evidence="2">F-box protein</fullName>
    </submittedName>
</protein>
<evidence type="ECO:0000313" key="2">
    <source>
        <dbReference type="EMBL" id="KAL1213092.1"/>
    </source>
</evidence>